<dbReference type="EMBL" id="JBHSZO010000031">
    <property type="protein sequence ID" value="MFC7220234.1"/>
    <property type="molecule type" value="Genomic_DNA"/>
</dbReference>
<name>A0ABW2GJD1_9ACTN</name>
<feature type="region of interest" description="Disordered" evidence="1">
    <location>
        <begin position="1"/>
        <end position="23"/>
    </location>
</feature>
<dbReference type="RefSeq" id="WP_386416782.1">
    <property type="nucleotide sequence ID" value="NZ_JBHSZO010000031.1"/>
</dbReference>
<protein>
    <submittedName>
        <fullName evidence="2">Uncharacterized protein</fullName>
    </submittedName>
</protein>
<organism evidence="2 3">
    <name type="scientific">Streptomyces polyrhachis</name>
    <dbReference type="NCBI Taxonomy" id="1282885"/>
    <lineage>
        <taxon>Bacteria</taxon>
        <taxon>Bacillati</taxon>
        <taxon>Actinomycetota</taxon>
        <taxon>Actinomycetes</taxon>
        <taxon>Kitasatosporales</taxon>
        <taxon>Streptomycetaceae</taxon>
        <taxon>Streptomyces</taxon>
    </lineage>
</organism>
<accession>A0ABW2GJD1</accession>
<feature type="compositionally biased region" description="Basic and acidic residues" evidence="1">
    <location>
        <begin position="1"/>
        <end position="10"/>
    </location>
</feature>
<feature type="region of interest" description="Disordered" evidence="1">
    <location>
        <begin position="35"/>
        <end position="72"/>
    </location>
</feature>
<proteinExistence type="predicted"/>
<sequence>MAHGPHDHQTLDGGSDPDYGLAGACSCAEVPLTSEPPLFAGAPLTSEPPLAADDNLISEPTPPAHFEGSPRI</sequence>
<dbReference type="Proteomes" id="UP001596413">
    <property type="component" value="Unassembled WGS sequence"/>
</dbReference>
<evidence type="ECO:0000256" key="1">
    <source>
        <dbReference type="SAM" id="MobiDB-lite"/>
    </source>
</evidence>
<reference evidence="3" key="1">
    <citation type="journal article" date="2019" name="Int. J. Syst. Evol. Microbiol.">
        <title>The Global Catalogue of Microorganisms (GCM) 10K type strain sequencing project: providing services to taxonomists for standard genome sequencing and annotation.</title>
        <authorList>
            <consortium name="The Broad Institute Genomics Platform"/>
            <consortium name="The Broad Institute Genome Sequencing Center for Infectious Disease"/>
            <person name="Wu L."/>
            <person name="Ma J."/>
        </authorList>
    </citation>
    <scope>NUCLEOTIDE SEQUENCE [LARGE SCALE GENOMIC DNA]</scope>
    <source>
        <strain evidence="3">CGMCC 1.13681</strain>
    </source>
</reference>
<evidence type="ECO:0000313" key="3">
    <source>
        <dbReference type="Proteomes" id="UP001596413"/>
    </source>
</evidence>
<comment type="caution">
    <text evidence="2">The sequence shown here is derived from an EMBL/GenBank/DDBJ whole genome shotgun (WGS) entry which is preliminary data.</text>
</comment>
<evidence type="ECO:0000313" key="2">
    <source>
        <dbReference type="EMBL" id="MFC7220234.1"/>
    </source>
</evidence>
<keyword evidence="3" id="KW-1185">Reference proteome</keyword>
<gene>
    <name evidence="2" type="ORF">ACFQLX_19000</name>
</gene>